<evidence type="ECO:0000313" key="1">
    <source>
        <dbReference type="EMBL" id="GFG53870.1"/>
    </source>
</evidence>
<gene>
    <name evidence="1" type="ORF">MAGR_53110</name>
</gene>
<proteinExistence type="predicted"/>
<dbReference type="Proteomes" id="UP000465302">
    <property type="component" value="Unassembled WGS sequence"/>
</dbReference>
<dbReference type="EMBL" id="BLKS01000001">
    <property type="protein sequence ID" value="GFG53870.1"/>
    <property type="molecule type" value="Genomic_DNA"/>
</dbReference>
<sequence length="70" mass="6733">MPGRPGMPGKSGSADGARVGELIGGPGSVVIATVPSVVREHPAASPTKISAAAATRRSVLICATIGAPAT</sequence>
<reference evidence="1 2" key="1">
    <citation type="journal article" date="2019" name="Emerg. Microbes Infect.">
        <title>Comprehensive subspecies identification of 175 nontuberculous mycobacteria species based on 7547 genomic profiles.</title>
        <authorList>
            <person name="Matsumoto Y."/>
            <person name="Kinjo T."/>
            <person name="Motooka D."/>
            <person name="Nabeya D."/>
            <person name="Jung N."/>
            <person name="Uechi K."/>
            <person name="Horii T."/>
            <person name="Iida T."/>
            <person name="Fujita J."/>
            <person name="Nakamura S."/>
        </authorList>
    </citation>
    <scope>NUCLEOTIDE SEQUENCE [LARGE SCALE GENOMIC DNA]</scope>
    <source>
        <strain evidence="1 2">JCM 6377</strain>
    </source>
</reference>
<dbReference type="AlphaFoldDB" id="A0A7I9W8I5"/>
<name>A0A7I9W8I5_MYCAG</name>
<organism evidence="1 2">
    <name type="scientific">Mycolicibacterium agri</name>
    <name type="common">Mycobacterium agri</name>
    <dbReference type="NCBI Taxonomy" id="36811"/>
    <lineage>
        <taxon>Bacteria</taxon>
        <taxon>Bacillati</taxon>
        <taxon>Actinomycetota</taxon>
        <taxon>Actinomycetes</taxon>
        <taxon>Mycobacteriales</taxon>
        <taxon>Mycobacteriaceae</taxon>
        <taxon>Mycolicibacterium</taxon>
    </lineage>
</organism>
<comment type="caution">
    <text evidence="1">The sequence shown here is derived from an EMBL/GenBank/DDBJ whole genome shotgun (WGS) entry which is preliminary data.</text>
</comment>
<protein>
    <submittedName>
        <fullName evidence="1">Uncharacterized protein</fullName>
    </submittedName>
</protein>
<accession>A0A7I9W8I5</accession>
<evidence type="ECO:0000313" key="2">
    <source>
        <dbReference type="Proteomes" id="UP000465302"/>
    </source>
</evidence>